<reference evidence="1 3" key="1">
    <citation type="submission" date="2023-07" db="EMBL/GenBank/DDBJ databases">
        <title>Sorghum-associated microbial communities from plants grown in Nebraska, USA.</title>
        <authorList>
            <person name="Schachtman D."/>
        </authorList>
    </citation>
    <scope>NUCLEOTIDE SEQUENCE</scope>
    <source>
        <strain evidence="2 3">BE105</strain>
        <strain evidence="1">BE69</strain>
    </source>
</reference>
<dbReference type="EMBL" id="JAVDTL010000004">
    <property type="protein sequence ID" value="MDR6767725.1"/>
    <property type="molecule type" value="Genomic_DNA"/>
</dbReference>
<sequence>MRGREVIGASFDLSGINARLDRLTAAAKKNTRKAAQAGAQVYHDELKARAPMSAQPHKSGKKVYTPGTLRRAIYQAFVEDESNDSQATYRVSWNKSHAFYGKFLEYGTSKMAAKPFLRPGYDAAHPRALSAVREVMRSAVEEELQR</sequence>
<accession>A0AAJ2C0A8</accession>
<evidence type="ECO:0000313" key="3">
    <source>
        <dbReference type="Proteomes" id="UP001249076"/>
    </source>
</evidence>
<evidence type="ECO:0000313" key="2">
    <source>
        <dbReference type="EMBL" id="MDR6839707.1"/>
    </source>
</evidence>
<dbReference type="EMBL" id="JAVDTS010000011">
    <property type="protein sequence ID" value="MDR6839707.1"/>
    <property type="molecule type" value="Genomic_DNA"/>
</dbReference>
<dbReference type="Proteomes" id="UP001249076">
    <property type="component" value="Unassembled WGS sequence"/>
</dbReference>
<dbReference type="RefSeq" id="WP_209820696.1">
    <property type="nucleotide sequence ID" value="NZ_JAVDTL010000004.1"/>
</dbReference>
<proteinExistence type="predicted"/>
<dbReference type="AlphaFoldDB" id="A0AAJ2C0A8"/>
<protein>
    <submittedName>
        <fullName evidence="1">HK97 gp10 family phage protein</fullName>
    </submittedName>
</protein>
<keyword evidence="3" id="KW-1185">Reference proteome</keyword>
<evidence type="ECO:0000313" key="4">
    <source>
        <dbReference type="Proteomes" id="UP001253458"/>
    </source>
</evidence>
<dbReference type="NCBIfam" id="TIGR01725">
    <property type="entry name" value="phge_HK97_gp10"/>
    <property type="match status" value="1"/>
</dbReference>
<organism evidence="1 4">
    <name type="scientific">Acidovorax delafieldii</name>
    <name type="common">Pseudomonas delafieldii</name>
    <dbReference type="NCBI Taxonomy" id="47920"/>
    <lineage>
        <taxon>Bacteria</taxon>
        <taxon>Pseudomonadati</taxon>
        <taxon>Pseudomonadota</taxon>
        <taxon>Betaproteobacteria</taxon>
        <taxon>Burkholderiales</taxon>
        <taxon>Comamonadaceae</taxon>
        <taxon>Acidovorax</taxon>
    </lineage>
</organism>
<comment type="caution">
    <text evidence="1">The sequence shown here is derived from an EMBL/GenBank/DDBJ whole genome shotgun (WGS) entry which is preliminary data.</text>
</comment>
<evidence type="ECO:0000313" key="1">
    <source>
        <dbReference type="EMBL" id="MDR6767725.1"/>
    </source>
</evidence>
<gene>
    <name evidence="1" type="ORF">J2W88_003006</name>
    <name evidence="2" type="ORF">J2W93_004575</name>
</gene>
<dbReference type="Pfam" id="PF04883">
    <property type="entry name" value="HK97-gp10_like"/>
    <property type="match status" value="1"/>
</dbReference>
<name>A0AAJ2C0A8_ACIDE</name>
<dbReference type="Proteomes" id="UP001253458">
    <property type="component" value="Unassembled WGS sequence"/>
</dbReference>
<dbReference type="InterPro" id="IPR010064">
    <property type="entry name" value="HK97-gp10_tail"/>
</dbReference>